<feature type="compositionally biased region" description="Basic and acidic residues" evidence="1">
    <location>
        <begin position="624"/>
        <end position="656"/>
    </location>
</feature>
<feature type="compositionally biased region" description="Basic and acidic residues" evidence="1">
    <location>
        <begin position="179"/>
        <end position="196"/>
    </location>
</feature>
<protein>
    <submittedName>
        <fullName evidence="2">Uncharacterized protein</fullName>
    </submittedName>
</protein>
<feature type="region of interest" description="Disordered" evidence="1">
    <location>
        <begin position="100"/>
        <end position="119"/>
    </location>
</feature>
<feature type="region of interest" description="Disordered" evidence="1">
    <location>
        <begin position="575"/>
        <end position="662"/>
    </location>
</feature>
<gene>
    <name evidence="2" type="ORF">Cvel_20160</name>
</gene>
<dbReference type="EMBL" id="CDMZ01000872">
    <property type="protein sequence ID" value="CEM23070.1"/>
    <property type="molecule type" value="Genomic_DNA"/>
</dbReference>
<feature type="compositionally biased region" description="Basic residues" evidence="1">
    <location>
        <begin position="162"/>
        <end position="178"/>
    </location>
</feature>
<proteinExistence type="predicted"/>
<accession>A0A0G4G4S3</accession>
<reference evidence="2" key="1">
    <citation type="submission" date="2014-11" db="EMBL/GenBank/DDBJ databases">
        <authorList>
            <person name="Otto D Thomas"/>
            <person name="Naeem Raeece"/>
        </authorList>
    </citation>
    <scope>NUCLEOTIDE SEQUENCE</scope>
</reference>
<evidence type="ECO:0000313" key="2">
    <source>
        <dbReference type="EMBL" id="CEM23070.1"/>
    </source>
</evidence>
<feature type="region of interest" description="Disordered" evidence="1">
    <location>
        <begin position="162"/>
        <end position="204"/>
    </location>
</feature>
<feature type="compositionally biased region" description="Basic and acidic residues" evidence="1">
    <location>
        <begin position="581"/>
        <end position="604"/>
    </location>
</feature>
<evidence type="ECO:0000256" key="1">
    <source>
        <dbReference type="SAM" id="MobiDB-lite"/>
    </source>
</evidence>
<name>A0A0G4G4S3_9ALVE</name>
<sequence>MLPVRCAKGSDKWVVQRRHSSLENAVRELRASGFVVLAYRPSLSSEGGAELDFGFSSLKSQGMEKGCGGLGRAEGGKERQRFRFLKAPLCASCLHRQRRRKSGGVRSEKARRAERGLEASLHPEAGDLLGGFRFPGASLCPYTSESDMKALVPFPEWVPPSVRRRARDAKKKKKKNKKAPTDTERETPKSTKEFKGRKNASQRKRNIDDFPRIFHSPPPGVLPRFPPSPCPLLSSALSFRKQPETQTQTEREAKCETESWPEPPNLFLPLWAARPPAFRPVLPPVSAAASLSWKGKKESSVESADASRAFFWFPSAIFPPSRLSVESPGERPGARRNETPIPTPFFSLPLPLPPPVRAASSTSLLLLQRAARMRRQKETEASIALLTPVVISEEREEKGDDGAAESPWWAKKSSRASRGGGNEGALSGFSLCPPGSSRVGEKRVEEKREHERQEKQEDGGEGSTDVHQPGGIPAPSYWLRRRSECLSSILLLGDHFGGGKGEGDGGSRESRGMSGESWREEMSRKDKGGEEVGGAGGKEEGSEGDSLPLDVVLASGCRVAFVLCDNNSGEVPVERLPNWARQRDRAKREKGGLGGGTEKEKEKGGTGSTHRSGCMRCAGNVEGALHRGESSQNDDTRRWPGGSSRREETERDRGTEEASLESSQEALCDAFFWAETRGIHGELDVHRTVATLTAVLEERGVLRRPVFPFFPTES</sequence>
<feature type="compositionally biased region" description="Basic and acidic residues" evidence="1">
    <location>
        <begin position="439"/>
        <end position="458"/>
    </location>
</feature>
<feature type="region of interest" description="Disordered" evidence="1">
    <location>
        <begin position="394"/>
        <end position="474"/>
    </location>
</feature>
<dbReference type="VEuPathDB" id="CryptoDB:Cvel_20160"/>
<dbReference type="AlphaFoldDB" id="A0A0G4G4S3"/>
<feature type="compositionally biased region" description="Basic and acidic residues" evidence="1">
    <location>
        <begin position="106"/>
        <end position="117"/>
    </location>
</feature>
<feature type="region of interest" description="Disordered" evidence="1">
    <location>
        <begin position="496"/>
        <end position="547"/>
    </location>
</feature>
<feature type="compositionally biased region" description="Basic and acidic residues" evidence="1">
    <location>
        <begin position="501"/>
        <end position="530"/>
    </location>
</feature>
<organism evidence="2">
    <name type="scientific">Chromera velia CCMP2878</name>
    <dbReference type="NCBI Taxonomy" id="1169474"/>
    <lineage>
        <taxon>Eukaryota</taxon>
        <taxon>Sar</taxon>
        <taxon>Alveolata</taxon>
        <taxon>Colpodellida</taxon>
        <taxon>Chromeraceae</taxon>
        <taxon>Chromera</taxon>
    </lineage>
</organism>